<dbReference type="InterPro" id="IPR051238">
    <property type="entry name" value="GDSL_esterase/lipase"/>
</dbReference>
<evidence type="ECO:0000313" key="10">
    <source>
        <dbReference type="Proteomes" id="UP000653305"/>
    </source>
</evidence>
<dbReference type="AlphaFoldDB" id="A0A830D2S2"/>
<evidence type="ECO:0000256" key="8">
    <source>
        <dbReference type="SAM" id="SignalP"/>
    </source>
</evidence>
<dbReference type="GO" id="GO:0016042">
    <property type="term" value="P:lipid catabolic process"/>
    <property type="evidence" value="ECO:0007669"/>
    <property type="project" value="UniProtKB-KW"/>
</dbReference>
<keyword evidence="10" id="KW-1185">Reference proteome</keyword>
<dbReference type="EMBL" id="BMAC01000770">
    <property type="protein sequence ID" value="GFQ02725.1"/>
    <property type="molecule type" value="Genomic_DNA"/>
</dbReference>
<dbReference type="OrthoDB" id="1683520at2759"/>
<gene>
    <name evidence="9" type="ORF">PHJA_002416400</name>
</gene>
<dbReference type="PANTHER" id="PTHR45650:SF9">
    <property type="entry name" value="SGNH HYDROLASE-TYPE ESTERASE DOMAIN-CONTAINING PROTEIN"/>
    <property type="match status" value="1"/>
</dbReference>
<comment type="subcellular location">
    <subcellularLocation>
        <location evidence="1">Secreted</location>
    </subcellularLocation>
</comment>
<sequence>MDSFCFAIHTSHFCANLFRPKMEHAYLKFCFFLLLAIFLPTRVFGEPKAPCFFIFGDSVVDNGNNNYRETTAKVNYLPYGVDFPTGPTGRFSNGRNVADFIAELLGFDKYIPPYANGTTQDILQGVNYGSGGAGILDETGRQKYGDVISLNEQLSNHEATISRVTNLLGSKAAAKQHLSKCIYFVGMGNNDYLAYYLPQFHTSTTPYNPQQFAALLIFRYSTQLRRLYDNGARKIAVSGVGKLGCLPHEIATYGNSDAPACVETSNDVVRIFNEFLELLLKDLNNQLTDAKFVLARDSSSTTSYGNITVLSDTCCQVSTDVVSGGHCVQGTTPCSNRDEYMFWDGFHPTEAANLISAKIVYNDMSPLYADNNVIAIM</sequence>
<dbReference type="GO" id="GO:0005576">
    <property type="term" value="C:extracellular region"/>
    <property type="evidence" value="ECO:0007669"/>
    <property type="project" value="UniProtKB-SubCell"/>
</dbReference>
<evidence type="ECO:0000256" key="2">
    <source>
        <dbReference type="ARBA" id="ARBA00008668"/>
    </source>
</evidence>
<dbReference type="SUPFAM" id="SSF52266">
    <property type="entry name" value="SGNH hydrolase"/>
    <property type="match status" value="1"/>
</dbReference>
<dbReference type="Proteomes" id="UP000653305">
    <property type="component" value="Unassembled WGS sequence"/>
</dbReference>
<feature type="signal peptide" evidence="8">
    <location>
        <begin position="1"/>
        <end position="45"/>
    </location>
</feature>
<comment type="caution">
    <text evidence="9">The sequence shown here is derived from an EMBL/GenBank/DDBJ whole genome shotgun (WGS) entry which is preliminary data.</text>
</comment>
<evidence type="ECO:0000256" key="7">
    <source>
        <dbReference type="ARBA" id="ARBA00023098"/>
    </source>
</evidence>
<dbReference type="CDD" id="cd01837">
    <property type="entry name" value="SGNH_plant_lipase_like"/>
    <property type="match status" value="1"/>
</dbReference>
<evidence type="ECO:0000256" key="3">
    <source>
        <dbReference type="ARBA" id="ARBA00022525"/>
    </source>
</evidence>
<keyword evidence="6" id="KW-0442">Lipid degradation</keyword>
<dbReference type="InterPro" id="IPR035669">
    <property type="entry name" value="SGNH_plant_lipase-like"/>
</dbReference>
<keyword evidence="5" id="KW-0378">Hydrolase</keyword>
<proteinExistence type="inferred from homology"/>
<dbReference type="InterPro" id="IPR001087">
    <property type="entry name" value="GDSL"/>
</dbReference>
<dbReference type="PANTHER" id="PTHR45650">
    <property type="entry name" value="GDSL-LIKE LIPASE/ACYLHYDROLASE-RELATED"/>
    <property type="match status" value="1"/>
</dbReference>
<evidence type="ECO:0000256" key="4">
    <source>
        <dbReference type="ARBA" id="ARBA00022729"/>
    </source>
</evidence>
<comment type="similarity">
    <text evidence="2">Belongs to the 'GDSL' lipolytic enzyme family.</text>
</comment>
<dbReference type="GO" id="GO:0016788">
    <property type="term" value="F:hydrolase activity, acting on ester bonds"/>
    <property type="evidence" value="ECO:0007669"/>
    <property type="project" value="InterPro"/>
</dbReference>
<keyword evidence="7" id="KW-0443">Lipid metabolism</keyword>
<reference evidence="9" key="1">
    <citation type="submission" date="2020-07" db="EMBL/GenBank/DDBJ databases">
        <title>Ethylene signaling mediates host invasion by parasitic plants.</title>
        <authorList>
            <person name="Yoshida S."/>
        </authorList>
    </citation>
    <scope>NUCLEOTIDE SEQUENCE</scope>
    <source>
        <strain evidence="9">Okayama</strain>
    </source>
</reference>
<dbReference type="InterPro" id="IPR036514">
    <property type="entry name" value="SGNH_hydro_sf"/>
</dbReference>
<accession>A0A830D2S2</accession>
<dbReference type="Gene3D" id="3.40.50.1110">
    <property type="entry name" value="SGNH hydrolase"/>
    <property type="match status" value="1"/>
</dbReference>
<feature type="chain" id="PRO_5032998607" evidence="8">
    <location>
        <begin position="46"/>
        <end position="377"/>
    </location>
</feature>
<keyword evidence="4 8" id="KW-0732">Signal</keyword>
<name>A0A830D2S2_9LAMI</name>
<protein>
    <submittedName>
        <fullName evidence="9">GDSL esterase/lipase at1g29660</fullName>
    </submittedName>
</protein>
<dbReference type="Pfam" id="PF00657">
    <property type="entry name" value="Lipase_GDSL"/>
    <property type="match status" value="1"/>
</dbReference>
<evidence type="ECO:0000256" key="1">
    <source>
        <dbReference type="ARBA" id="ARBA00004613"/>
    </source>
</evidence>
<evidence type="ECO:0000256" key="5">
    <source>
        <dbReference type="ARBA" id="ARBA00022801"/>
    </source>
</evidence>
<evidence type="ECO:0000256" key="6">
    <source>
        <dbReference type="ARBA" id="ARBA00022963"/>
    </source>
</evidence>
<organism evidence="9 10">
    <name type="scientific">Phtheirospermum japonicum</name>
    <dbReference type="NCBI Taxonomy" id="374723"/>
    <lineage>
        <taxon>Eukaryota</taxon>
        <taxon>Viridiplantae</taxon>
        <taxon>Streptophyta</taxon>
        <taxon>Embryophyta</taxon>
        <taxon>Tracheophyta</taxon>
        <taxon>Spermatophyta</taxon>
        <taxon>Magnoliopsida</taxon>
        <taxon>eudicotyledons</taxon>
        <taxon>Gunneridae</taxon>
        <taxon>Pentapetalae</taxon>
        <taxon>asterids</taxon>
        <taxon>lamiids</taxon>
        <taxon>Lamiales</taxon>
        <taxon>Orobanchaceae</taxon>
        <taxon>Orobanchaceae incertae sedis</taxon>
        <taxon>Phtheirospermum</taxon>
    </lineage>
</organism>
<keyword evidence="3" id="KW-0964">Secreted</keyword>
<evidence type="ECO:0000313" key="9">
    <source>
        <dbReference type="EMBL" id="GFQ02725.1"/>
    </source>
</evidence>